<dbReference type="Proteomes" id="UP000750711">
    <property type="component" value="Unassembled WGS sequence"/>
</dbReference>
<keyword evidence="2" id="KW-0285">Flavoprotein</keyword>
<dbReference type="GO" id="GO:0016491">
    <property type="term" value="F:oxidoreductase activity"/>
    <property type="evidence" value="ECO:0007669"/>
    <property type="project" value="UniProtKB-KW"/>
</dbReference>
<dbReference type="SUPFAM" id="SSF51971">
    <property type="entry name" value="Nucleotide-binding domain"/>
    <property type="match status" value="1"/>
</dbReference>
<accession>A0A9P8I9M1</accession>
<keyword evidence="4" id="KW-0521">NADP</keyword>
<keyword evidence="5" id="KW-0560">Oxidoreductase</keyword>
<dbReference type="Pfam" id="PF07992">
    <property type="entry name" value="Pyr_redox_2"/>
    <property type="match status" value="1"/>
</dbReference>
<comment type="caution">
    <text evidence="7">The sequence shown here is derived from an EMBL/GenBank/DDBJ whole genome shotgun (WGS) entry which is preliminary data.</text>
</comment>
<dbReference type="InterPro" id="IPR055275">
    <property type="entry name" value="Ferredox_Rdtase"/>
</dbReference>
<reference evidence="7" key="1">
    <citation type="submission" date="2021-03" db="EMBL/GenBank/DDBJ databases">
        <title>Comparative genomics and phylogenomic investigation of the class Geoglossomycetes provide insights into ecological specialization and systematics.</title>
        <authorList>
            <person name="Melie T."/>
            <person name="Pirro S."/>
            <person name="Miller A.N."/>
            <person name="Quandt A."/>
        </authorList>
    </citation>
    <scope>NUCLEOTIDE SEQUENCE</scope>
    <source>
        <strain evidence="7">CAQ_001_2017</strain>
    </source>
</reference>
<dbReference type="PANTHER" id="PTHR48467:SF1">
    <property type="entry name" value="GLUTAMATE SYNTHASE 1 [NADH], CHLOROPLASTIC-LIKE"/>
    <property type="match status" value="1"/>
</dbReference>
<evidence type="ECO:0000256" key="5">
    <source>
        <dbReference type="ARBA" id="ARBA00023002"/>
    </source>
</evidence>
<dbReference type="InterPro" id="IPR023753">
    <property type="entry name" value="FAD/NAD-binding_dom"/>
</dbReference>
<gene>
    <name evidence="7" type="ORF">GP486_008664</name>
</gene>
<keyword evidence="8" id="KW-1185">Reference proteome</keyword>
<sequence length="206" mass="22476">MAVIGSGPAGFYTAYRVMSKIEDAVVDMYELLPVPYGLVRFGVAPDHPEVKNCQEKFAEVASSPRFNFIGNVAVGTDVALASLKPHYDCLLLAYGASRDRQLGIPGETALRGVHSARAFVGWYNSLPEYRDLVPELEAGEDAVVIGQGNVAMDVARMLLTDVDALRKTDVAEYALEALARSRIKRVHVVGRRGPLQVLLLLLLHVQ</sequence>
<feature type="domain" description="FAD/NAD(P)-binding" evidence="6">
    <location>
        <begin position="2"/>
        <end position="158"/>
    </location>
</feature>
<dbReference type="EMBL" id="JAGHQM010003699">
    <property type="protein sequence ID" value="KAH0542118.1"/>
    <property type="molecule type" value="Genomic_DNA"/>
</dbReference>
<evidence type="ECO:0000256" key="4">
    <source>
        <dbReference type="ARBA" id="ARBA00022857"/>
    </source>
</evidence>
<dbReference type="AlphaFoldDB" id="A0A9P8I9M1"/>
<dbReference type="PRINTS" id="PR00419">
    <property type="entry name" value="ADXRDTASE"/>
</dbReference>
<dbReference type="Gene3D" id="3.40.50.720">
    <property type="entry name" value="NAD(P)-binding Rossmann-like Domain"/>
    <property type="match status" value="1"/>
</dbReference>
<proteinExistence type="predicted"/>
<evidence type="ECO:0000313" key="7">
    <source>
        <dbReference type="EMBL" id="KAH0542118.1"/>
    </source>
</evidence>
<dbReference type="PANTHER" id="PTHR48467">
    <property type="entry name" value="GLUTAMATE SYNTHASE 1 [NADH], CHLOROPLASTIC-LIKE"/>
    <property type="match status" value="1"/>
</dbReference>
<evidence type="ECO:0000256" key="1">
    <source>
        <dbReference type="ARBA" id="ARBA00001974"/>
    </source>
</evidence>
<evidence type="ECO:0000259" key="6">
    <source>
        <dbReference type="Pfam" id="PF07992"/>
    </source>
</evidence>
<evidence type="ECO:0000256" key="3">
    <source>
        <dbReference type="ARBA" id="ARBA00022827"/>
    </source>
</evidence>
<dbReference type="Gene3D" id="3.50.50.60">
    <property type="entry name" value="FAD/NAD(P)-binding domain"/>
    <property type="match status" value="1"/>
</dbReference>
<evidence type="ECO:0000313" key="8">
    <source>
        <dbReference type="Proteomes" id="UP000750711"/>
    </source>
</evidence>
<organism evidence="7 8">
    <name type="scientific">Trichoglossum hirsutum</name>
    <dbReference type="NCBI Taxonomy" id="265104"/>
    <lineage>
        <taxon>Eukaryota</taxon>
        <taxon>Fungi</taxon>
        <taxon>Dikarya</taxon>
        <taxon>Ascomycota</taxon>
        <taxon>Pezizomycotina</taxon>
        <taxon>Geoglossomycetes</taxon>
        <taxon>Geoglossales</taxon>
        <taxon>Geoglossaceae</taxon>
        <taxon>Trichoglossum</taxon>
    </lineage>
</organism>
<comment type="cofactor">
    <cofactor evidence="1">
        <name>FAD</name>
        <dbReference type="ChEBI" id="CHEBI:57692"/>
    </cofactor>
</comment>
<name>A0A9P8I9M1_9PEZI</name>
<keyword evidence="3" id="KW-0274">FAD</keyword>
<protein>
    <recommendedName>
        <fullName evidence="6">FAD/NAD(P)-binding domain-containing protein</fullName>
    </recommendedName>
</protein>
<dbReference type="InterPro" id="IPR036188">
    <property type="entry name" value="FAD/NAD-bd_sf"/>
</dbReference>
<evidence type="ECO:0000256" key="2">
    <source>
        <dbReference type="ARBA" id="ARBA00022630"/>
    </source>
</evidence>